<feature type="compositionally biased region" description="Acidic residues" evidence="1">
    <location>
        <begin position="127"/>
        <end position="137"/>
    </location>
</feature>
<organism evidence="2 3">
    <name type="scientific">Paramuricea clavata</name>
    <name type="common">Red gorgonian</name>
    <name type="synonym">Violescent sea-whip</name>
    <dbReference type="NCBI Taxonomy" id="317549"/>
    <lineage>
        <taxon>Eukaryota</taxon>
        <taxon>Metazoa</taxon>
        <taxon>Cnidaria</taxon>
        <taxon>Anthozoa</taxon>
        <taxon>Octocorallia</taxon>
        <taxon>Malacalcyonacea</taxon>
        <taxon>Plexauridae</taxon>
        <taxon>Paramuricea</taxon>
    </lineage>
</organism>
<comment type="caution">
    <text evidence="2">The sequence shown here is derived from an EMBL/GenBank/DDBJ whole genome shotgun (WGS) entry which is preliminary data.</text>
</comment>
<protein>
    <submittedName>
        <fullName evidence="2">Transient receptor potential cation channel subfamily A member 1</fullName>
    </submittedName>
</protein>
<dbReference type="EMBL" id="CACRXK020027979">
    <property type="protein sequence ID" value="CAB4041223.1"/>
    <property type="molecule type" value="Genomic_DNA"/>
</dbReference>
<feature type="compositionally biased region" description="Low complexity" evidence="1">
    <location>
        <begin position="138"/>
        <end position="153"/>
    </location>
</feature>
<sequence length="162" mass="18737">DKKLVLGDNSIEVFSKKFIIPETQVIEAVKHIQENAVAANLRNEERKKRTKEKREKKFADYDWKALIEEGKLSDLHVYELDKYLKAYKLPLNKRTKKDKIKMIISHFNKNVYCEGVVVADEVPSSENDSDSENELLELNETWPSDSDFNNTDSTDADEAEQA</sequence>
<accession>A0A7D9K4D6</accession>
<keyword evidence="3" id="KW-1185">Reference proteome</keyword>
<keyword evidence="2" id="KW-0675">Receptor</keyword>
<gene>
    <name evidence="2" type="ORF">PACLA_8A006477</name>
</gene>
<proteinExistence type="predicted"/>
<dbReference type="AlphaFoldDB" id="A0A7D9K4D6"/>
<feature type="region of interest" description="Disordered" evidence="1">
    <location>
        <begin position="123"/>
        <end position="162"/>
    </location>
</feature>
<evidence type="ECO:0000256" key="1">
    <source>
        <dbReference type="SAM" id="MobiDB-lite"/>
    </source>
</evidence>
<evidence type="ECO:0000313" key="3">
    <source>
        <dbReference type="Proteomes" id="UP001152795"/>
    </source>
</evidence>
<feature type="non-terminal residue" evidence="2">
    <location>
        <position position="1"/>
    </location>
</feature>
<dbReference type="Proteomes" id="UP001152795">
    <property type="component" value="Unassembled WGS sequence"/>
</dbReference>
<name>A0A7D9K4D6_PARCT</name>
<reference evidence="2" key="1">
    <citation type="submission" date="2020-04" db="EMBL/GenBank/DDBJ databases">
        <authorList>
            <person name="Alioto T."/>
            <person name="Alioto T."/>
            <person name="Gomez Garrido J."/>
        </authorList>
    </citation>
    <scope>NUCLEOTIDE SEQUENCE</scope>
    <source>
        <strain evidence="2">A484AB</strain>
    </source>
</reference>
<evidence type="ECO:0000313" key="2">
    <source>
        <dbReference type="EMBL" id="CAB4041223.1"/>
    </source>
</evidence>